<proteinExistence type="predicted"/>
<name>A0ABQ4C8H9_9ACTN</name>
<dbReference type="InterPro" id="IPR011009">
    <property type="entry name" value="Kinase-like_dom_sf"/>
</dbReference>
<keyword evidence="2" id="KW-1185">Reference proteome</keyword>
<organism evidence="1 2">
    <name type="scientific">Asanoa iriomotensis</name>
    <dbReference type="NCBI Taxonomy" id="234613"/>
    <lineage>
        <taxon>Bacteria</taxon>
        <taxon>Bacillati</taxon>
        <taxon>Actinomycetota</taxon>
        <taxon>Actinomycetes</taxon>
        <taxon>Micromonosporales</taxon>
        <taxon>Micromonosporaceae</taxon>
        <taxon>Asanoa</taxon>
    </lineage>
</organism>
<dbReference type="Proteomes" id="UP000624325">
    <property type="component" value="Unassembled WGS sequence"/>
</dbReference>
<sequence length="331" mass="35728">MTGRAVHGSTTEMIKTVAAGRPVRREPAGDPPGDVDSATETLLIGDERFRIERIGRPLDWVMRALGDGADGRAPWTVLLWQGGLLDRLPRTVDHTIAGVSWDPTTEIADLLVLDEPRSSVPWEIDLDSHYRVLDHMAAMHARFWHFTDPVGLAPPGARYTALAPSTGIREAGSGADALVVGWAALAADQPEAHAVALALAVEPAPLLAELDGLPTTLVNGDWRVGNLRPIGDGRTALLGWGWAGAAGCCVDLAGYLALNAGKLPESKNATIEAYRAALDRHKIDTAGWWDRQLELALLGAFVQLGWSKTTDQMELAWWIDRVMPTARTLPD</sequence>
<protein>
    <recommendedName>
        <fullName evidence="3">Aminoglycoside phosphotransferase domain-containing protein</fullName>
    </recommendedName>
</protein>
<dbReference type="SUPFAM" id="SSF56112">
    <property type="entry name" value="Protein kinase-like (PK-like)"/>
    <property type="match status" value="1"/>
</dbReference>
<gene>
    <name evidence="1" type="ORF">Air01nite_51860</name>
</gene>
<evidence type="ECO:0000313" key="1">
    <source>
        <dbReference type="EMBL" id="GIF59091.1"/>
    </source>
</evidence>
<accession>A0ABQ4C8H9</accession>
<evidence type="ECO:0000313" key="2">
    <source>
        <dbReference type="Proteomes" id="UP000624325"/>
    </source>
</evidence>
<evidence type="ECO:0008006" key="3">
    <source>
        <dbReference type="Google" id="ProtNLM"/>
    </source>
</evidence>
<dbReference type="RefSeq" id="WP_203705928.1">
    <property type="nucleotide sequence ID" value="NZ_BAAALU010000003.1"/>
</dbReference>
<comment type="caution">
    <text evidence="1">The sequence shown here is derived from an EMBL/GenBank/DDBJ whole genome shotgun (WGS) entry which is preliminary data.</text>
</comment>
<reference evidence="1 2" key="1">
    <citation type="submission" date="2021-01" db="EMBL/GenBank/DDBJ databases">
        <title>Whole genome shotgun sequence of Asanoa iriomotensis NBRC 100142.</title>
        <authorList>
            <person name="Komaki H."/>
            <person name="Tamura T."/>
        </authorList>
    </citation>
    <scope>NUCLEOTIDE SEQUENCE [LARGE SCALE GENOMIC DNA]</scope>
    <source>
        <strain evidence="1 2">NBRC 100142</strain>
    </source>
</reference>
<dbReference type="EMBL" id="BONC01000041">
    <property type="protein sequence ID" value="GIF59091.1"/>
    <property type="molecule type" value="Genomic_DNA"/>
</dbReference>